<organism evidence="1 2">
    <name type="scientific">Cryptosporidium ubiquitum</name>
    <dbReference type="NCBI Taxonomy" id="857276"/>
    <lineage>
        <taxon>Eukaryota</taxon>
        <taxon>Sar</taxon>
        <taxon>Alveolata</taxon>
        <taxon>Apicomplexa</taxon>
        <taxon>Conoidasida</taxon>
        <taxon>Coccidia</taxon>
        <taxon>Eucoccidiorida</taxon>
        <taxon>Eimeriorina</taxon>
        <taxon>Cryptosporidiidae</taxon>
        <taxon>Cryptosporidium</taxon>
    </lineage>
</organism>
<accession>A0A1J4MD05</accession>
<dbReference type="PANTHER" id="PTHR14190:SF7">
    <property type="entry name" value="VACUOLAR PROTEIN SORTING-ASSOCIATED PROTEIN 52 HOMOLOG"/>
    <property type="match status" value="1"/>
</dbReference>
<dbReference type="OrthoDB" id="19482at2759"/>
<gene>
    <name evidence="1" type="ORF">cubi_01455</name>
</gene>
<dbReference type="InterPro" id="IPR007258">
    <property type="entry name" value="Vps52"/>
</dbReference>
<dbReference type="AlphaFoldDB" id="A0A1J4MD05"/>
<protein>
    <submittedName>
        <fullName evidence="1">Vacuolar sorting protein</fullName>
    </submittedName>
</protein>
<evidence type="ECO:0000313" key="2">
    <source>
        <dbReference type="Proteomes" id="UP000186176"/>
    </source>
</evidence>
<dbReference type="EMBL" id="LRBP01000025">
    <property type="protein sequence ID" value="OII72122.1"/>
    <property type="molecule type" value="Genomic_DNA"/>
</dbReference>
<dbReference type="GO" id="GO:0032456">
    <property type="term" value="P:endocytic recycling"/>
    <property type="evidence" value="ECO:0007669"/>
    <property type="project" value="TreeGrafter"/>
</dbReference>
<dbReference type="GeneID" id="39978246"/>
<dbReference type="GO" id="GO:0006896">
    <property type="term" value="P:Golgi to vacuole transport"/>
    <property type="evidence" value="ECO:0007669"/>
    <property type="project" value="TreeGrafter"/>
</dbReference>
<dbReference type="GO" id="GO:0042147">
    <property type="term" value="P:retrograde transport, endosome to Golgi"/>
    <property type="evidence" value="ECO:0007669"/>
    <property type="project" value="TreeGrafter"/>
</dbReference>
<keyword evidence="2" id="KW-1185">Reference proteome</keyword>
<dbReference type="GO" id="GO:0019905">
    <property type="term" value="F:syntaxin binding"/>
    <property type="evidence" value="ECO:0007669"/>
    <property type="project" value="TreeGrafter"/>
</dbReference>
<name>A0A1J4MD05_9CRYT</name>
<dbReference type="RefSeq" id="XP_028873694.1">
    <property type="nucleotide sequence ID" value="XM_029018467.1"/>
</dbReference>
<dbReference type="Proteomes" id="UP000186176">
    <property type="component" value="Unassembled WGS sequence"/>
</dbReference>
<dbReference type="PANTHER" id="PTHR14190">
    <property type="entry name" value="SUPPRESSOR OF ACTIN MUTATIONS 2/VACUOLAR PROTEIN SORTING 52"/>
    <property type="match status" value="1"/>
</dbReference>
<reference evidence="1 2" key="1">
    <citation type="submission" date="2016-10" db="EMBL/GenBank/DDBJ databases">
        <title>Reductive evolution of mitochondrial metabolism and differential evolution of invasion-related proteins in Cryptosporidium.</title>
        <authorList>
            <person name="Liu S."/>
            <person name="Roellig D.M."/>
            <person name="Guo Y."/>
            <person name="Li N."/>
            <person name="Frace M.A."/>
            <person name="Tang K."/>
            <person name="Zhang L."/>
            <person name="Feng Y."/>
            <person name="Xiao L."/>
        </authorList>
    </citation>
    <scope>NUCLEOTIDE SEQUENCE [LARGE SCALE GENOMIC DNA]</scope>
    <source>
        <strain evidence="1">39726</strain>
    </source>
</reference>
<dbReference type="GO" id="GO:0005829">
    <property type="term" value="C:cytosol"/>
    <property type="evidence" value="ECO:0007669"/>
    <property type="project" value="GOC"/>
</dbReference>
<sequence>MNYGNTLLELSSDWFLSSYNDSKDDLKCAKVTCDSDPLTFLAKHNGKGKYYQLFNNTVMTFENEIVEFDNNNSLFNYSINLLYDLFLLLESKMSIYSIKVEAIKEKFMLLQNSLRRMKFLHEKIHNFIEKTVIGPDLIDKINIGELDKNYCISLKYLLDKINSIQNTDIKRTNVGRELNLLYRSLFNIAINRIRYKLTSIFSNNESVFIILQTDYSKPSTYSELIKMSKIIKFLISNTTELGFFSEKYISFAAKLFSTVIKETKKLCENKDEIGVLITSKDYDKYQSTFFEREQILNNFYLLINEPMNESFFSTTKKILRIEEIFFESQKMIYKAFISIYEHSRQLFDNSLKDVLQKIFSNHLIEVMELFQTTILKTCDTTGLSILYNIILRFKCLSKSKLSVFENAIADSNVLFEYYKMQNKAVYSSLESSAINHIYSLSSLSNRDFIKSCVSDKLSRLNPITRRISELLMVITKLLDDPNNEKIRKLVSRIQSSIINWLVSSNEFLQNEYSIGLEQGCIFIINNVDAIISVLQGKKEILLDDFQHVFCEYTQKYIEHRFIKAYSNIQKIIDSKFRLNEINVQYINEVLEHFNKSWKKNIDIEFQTILTSFSNFHTSEEILRLLGTTTAMKYSQLMNIIKNEYKMNELLEKNEVDIEVILDYIQSCLYPTGARNG</sequence>
<evidence type="ECO:0000313" key="1">
    <source>
        <dbReference type="EMBL" id="OII72122.1"/>
    </source>
</evidence>
<proteinExistence type="predicted"/>
<dbReference type="VEuPathDB" id="CryptoDB:cubi_01455"/>
<comment type="caution">
    <text evidence="1">The sequence shown here is derived from an EMBL/GenBank/DDBJ whole genome shotgun (WGS) entry which is preliminary data.</text>
</comment>
<dbReference type="GO" id="GO:0000938">
    <property type="term" value="C:GARP complex"/>
    <property type="evidence" value="ECO:0007669"/>
    <property type="project" value="TreeGrafter"/>
</dbReference>